<dbReference type="Proteomes" id="UP001152533">
    <property type="component" value="Unassembled WGS sequence"/>
</dbReference>
<dbReference type="SUPFAM" id="SSF47616">
    <property type="entry name" value="GST C-terminal domain-like"/>
    <property type="match status" value="1"/>
</dbReference>
<proteinExistence type="predicted"/>
<dbReference type="Gene3D" id="1.20.1050.10">
    <property type="match status" value="1"/>
</dbReference>
<dbReference type="SUPFAM" id="SSF52833">
    <property type="entry name" value="Thioredoxin-like"/>
    <property type="match status" value="1"/>
</dbReference>
<comment type="caution">
    <text evidence="3">The sequence shown here is derived from an EMBL/GenBank/DDBJ whole genome shotgun (WGS) entry which is preliminary data.</text>
</comment>
<dbReference type="AlphaFoldDB" id="A0A9W4W8F3"/>
<gene>
    <name evidence="3" type="ORF">CGXH109_LOCUS20596</name>
</gene>
<accession>A0A9W4W8F3</accession>
<feature type="domain" description="GST N-terminal" evidence="1">
    <location>
        <begin position="18"/>
        <end position="89"/>
    </location>
</feature>
<dbReference type="InterPro" id="IPR054416">
    <property type="entry name" value="GST_UstS-like_C"/>
</dbReference>
<protein>
    <recommendedName>
        <fullName evidence="5">GST N-terminal domain-containing protein</fullName>
    </recommendedName>
</protein>
<evidence type="ECO:0000313" key="4">
    <source>
        <dbReference type="Proteomes" id="UP001152533"/>
    </source>
</evidence>
<sequence length="239" mass="27358">MSGQLIFFDIPSRDGTCWSLNTWKTRLALNFKGVDYKTEWLEYPDIAGRLEAAGLKGDPDQIRPFTCPTVQFPDGTYIMNSKKIIPRIEADYPEPPLYHDADLCQEALKHIAPVWDALAPILLPVAPREVLNERSAEYFWRTRKEFLGMSLDEFGEKNGGEKAWEKAKKPIKDAAALLNKTEGPFFLGDTVSYADFLYVGVIAMAKRFNEENYRRIVEISPAFDKQYKACGPWLERNDH</sequence>
<name>A0A9W4W8F3_9PEZI</name>
<dbReference type="InterPro" id="IPR004045">
    <property type="entry name" value="Glutathione_S-Trfase_N"/>
</dbReference>
<dbReference type="InterPro" id="IPR036282">
    <property type="entry name" value="Glutathione-S-Trfase_C_sf"/>
</dbReference>
<reference evidence="3" key="1">
    <citation type="submission" date="2022-08" db="EMBL/GenBank/DDBJ databases">
        <authorList>
            <person name="Giroux E."/>
            <person name="Giroux E."/>
        </authorList>
    </citation>
    <scope>NUCLEOTIDE SEQUENCE</scope>
    <source>
        <strain evidence="3">H1091258</strain>
    </source>
</reference>
<evidence type="ECO:0000259" key="1">
    <source>
        <dbReference type="Pfam" id="PF13409"/>
    </source>
</evidence>
<evidence type="ECO:0000259" key="2">
    <source>
        <dbReference type="Pfam" id="PF22041"/>
    </source>
</evidence>
<evidence type="ECO:0008006" key="5">
    <source>
        <dbReference type="Google" id="ProtNLM"/>
    </source>
</evidence>
<dbReference type="EMBL" id="CAMGZC010000083">
    <property type="protein sequence ID" value="CAI0642989.1"/>
    <property type="molecule type" value="Genomic_DNA"/>
</dbReference>
<feature type="domain" description="Glutathione S-transferase UstS-like C-terminal" evidence="2">
    <location>
        <begin position="116"/>
        <end position="215"/>
    </location>
</feature>
<dbReference type="Gene3D" id="3.40.30.10">
    <property type="entry name" value="Glutaredoxin"/>
    <property type="match status" value="1"/>
</dbReference>
<keyword evidence="4" id="KW-1185">Reference proteome</keyword>
<dbReference type="Pfam" id="PF13409">
    <property type="entry name" value="GST_N_2"/>
    <property type="match status" value="1"/>
</dbReference>
<dbReference type="Pfam" id="PF22041">
    <property type="entry name" value="GST_C_7"/>
    <property type="match status" value="1"/>
</dbReference>
<organism evidence="3 4">
    <name type="scientific">Colletotrichum noveboracense</name>
    <dbReference type="NCBI Taxonomy" id="2664923"/>
    <lineage>
        <taxon>Eukaryota</taxon>
        <taxon>Fungi</taxon>
        <taxon>Dikarya</taxon>
        <taxon>Ascomycota</taxon>
        <taxon>Pezizomycotina</taxon>
        <taxon>Sordariomycetes</taxon>
        <taxon>Hypocreomycetidae</taxon>
        <taxon>Glomerellales</taxon>
        <taxon>Glomerellaceae</taxon>
        <taxon>Colletotrichum</taxon>
        <taxon>Colletotrichum gloeosporioides species complex</taxon>
    </lineage>
</organism>
<dbReference type="InterPro" id="IPR036249">
    <property type="entry name" value="Thioredoxin-like_sf"/>
</dbReference>
<evidence type="ECO:0000313" key="3">
    <source>
        <dbReference type="EMBL" id="CAI0642989.1"/>
    </source>
</evidence>